<dbReference type="PANTHER" id="PTHR43687">
    <property type="entry name" value="ADENYLYLSULFATE REDUCTASE, BETA SUBUNIT"/>
    <property type="match status" value="1"/>
</dbReference>
<evidence type="ECO:0000256" key="2">
    <source>
        <dbReference type="ARBA" id="ARBA00022723"/>
    </source>
</evidence>
<reference evidence="6" key="2">
    <citation type="submission" date="2021-04" db="EMBL/GenBank/DDBJ databases">
        <authorList>
            <person name="Gilroy R."/>
        </authorList>
    </citation>
    <scope>NUCLEOTIDE SEQUENCE</scope>
    <source>
        <strain evidence="6">5134</strain>
    </source>
</reference>
<proteinExistence type="predicted"/>
<dbReference type="InterPro" id="IPR017900">
    <property type="entry name" value="4Fe4S_Fe_S_CS"/>
</dbReference>
<dbReference type="SUPFAM" id="SSF52218">
    <property type="entry name" value="Flavoproteins"/>
    <property type="match status" value="1"/>
</dbReference>
<feature type="domain" description="4Fe-4S ferredoxin-type" evidence="5">
    <location>
        <begin position="210"/>
        <end position="239"/>
    </location>
</feature>
<evidence type="ECO:0000256" key="4">
    <source>
        <dbReference type="ARBA" id="ARBA00023014"/>
    </source>
</evidence>
<evidence type="ECO:0000256" key="3">
    <source>
        <dbReference type="ARBA" id="ARBA00023004"/>
    </source>
</evidence>
<organism evidence="6 7">
    <name type="scientific">Candidatus Alistipes intestinigallinarum</name>
    <dbReference type="NCBI Taxonomy" id="2838440"/>
    <lineage>
        <taxon>Bacteria</taxon>
        <taxon>Pseudomonadati</taxon>
        <taxon>Bacteroidota</taxon>
        <taxon>Bacteroidia</taxon>
        <taxon>Bacteroidales</taxon>
        <taxon>Rikenellaceae</taxon>
        <taxon>Alistipes</taxon>
    </lineage>
</organism>
<dbReference type="EMBL" id="DXDA01000035">
    <property type="protein sequence ID" value="HIY68601.1"/>
    <property type="molecule type" value="Genomic_DNA"/>
</dbReference>
<dbReference type="Proteomes" id="UP000886844">
    <property type="component" value="Unassembled WGS sequence"/>
</dbReference>
<name>A0A9D1Z0B5_9BACT</name>
<evidence type="ECO:0000313" key="6">
    <source>
        <dbReference type="EMBL" id="HIY68601.1"/>
    </source>
</evidence>
<comment type="caution">
    <text evidence="6">The sequence shown here is derived from an EMBL/GenBank/DDBJ whole genome shotgun (WGS) entry which is preliminary data.</text>
</comment>
<accession>A0A9D1Z0B5</accession>
<evidence type="ECO:0000256" key="1">
    <source>
        <dbReference type="ARBA" id="ARBA00022485"/>
    </source>
</evidence>
<dbReference type="PROSITE" id="PS00198">
    <property type="entry name" value="4FE4S_FER_1"/>
    <property type="match status" value="1"/>
</dbReference>
<dbReference type="InterPro" id="IPR029039">
    <property type="entry name" value="Flavoprotein-like_sf"/>
</dbReference>
<dbReference type="GO" id="GO:0051539">
    <property type="term" value="F:4 iron, 4 sulfur cluster binding"/>
    <property type="evidence" value="ECO:0007669"/>
    <property type="project" value="UniProtKB-KW"/>
</dbReference>
<dbReference type="AlphaFoldDB" id="A0A9D1Z0B5"/>
<feature type="domain" description="4Fe-4S ferredoxin-type" evidence="5">
    <location>
        <begin position="243"/>
        <end position="267"/>
    </location>
</feature>
<keyword evidence="4" id="KW-0411">Iron-sulfur</keyword>
<dbReference type="Pfam" id="PF00037">
    <property type="entry name" value="Fer4"/>
    <property type="match status" value="2"/>
</dbReference>
<keyword evidence="1" id="KW-0004">4Fe-4S</keyword>
<dbReference type="GO" id="GO:0046872">
    <property type="term" value="F:metal ion binding"/>
    <property type="evidence" value="ECO:0007669"/>
    <property type="project" value="UniProtKB-KW"/>
</dbReference>
<keyword evidence="2" id="KW-0479">Metal-binding</keyword>
<dbReference type="InterPro" id="IPR017896">
    <property type="entry name" value="4Fe4S_Fe-S-bd"/>
</dbReference>
<gene>
    <name evidence="6" type="ORF">H9828_04205</name>
</gene>
<evidence type="ECO:0000259" key="5">
    <source>
        <dbReference type="PROSITE" id="PS51379"/>
    </source>
</evidence>
<dbReference type="Gene3D" id="3.30.70.20">
    <property type="match status" value="2"/>
</dbReference>
<keyword evidence="3" id="KW-0408">Iron</keyword>
<dbReference type="InterPro" id="IPR050572">
    <property type="entry name" value="Fe-S_Ferredoxin"/>
</dbReference>
<dbReference type="PROSITE" id="PS51379">
    <property type="entry name" value="4FE4S_FER_2"/>
    <property type="match status" value="2"/>
</dbReference>
<dbReference type="PANTHER" id="PTHR43687:SF1">
    <property type="entry name" value="FERREDOXIN III"/>
    <property type="match status" value="1"/>
</dbReference>
<evidence type="ECO:0000313" key="7">
    <source>
        <dbReference type="Proteomes" id="UP000886844"/>
    </source>
</evidence>
<protein>
    <submittedName>
        <fullName evidence="6">4Fe-4S binding protein</fullName>
    </submittedName>
</protein>
<dbReference type="Gene3D" id="3.40.50.360">
    <property type="match status" value="1"/>
</dbReference>
<sequence>MPNQFYDSIRSIFFSPTGTSKKIAEAITRGVAAPTDESTLALTVQTLDLTHTAGPETTLSAETVAVIAAPVYGGRIAPVAMKRLAGIRGSGGPAVVVALYGNRAFEHAVVELAGLVSRQGFVPVAAAAFVGEHSYSTPETPIAAGRPDAQDLTAAEAFGRAIRQKLDAGTCSPVDAAQLKERRAPSLSTLRFIRFVLKYRRQQKRHPVVYLPECDAERCTLCGRCAAICPVGAISRGDETRTDPARCIRCCACVKGCPVGARTFHTPFAEALSRNFFRRKEPVTLL</sequence>
<reference evidence="6" key="1">
    <citation type="journal article" date="2021" name="PeerJ">
        <title>Extensive microbial diversity within the chicken gut microbiome revealed by metagenomics and culture.</title>
        <authorList>
            <person name="Gilroy R."/>
            <person name="Ravi A."/>
            <person name="Getino M."/>
            <person name="Pursley I."/>
            <person name="Horton D.L."/>
            <person name="Alikhan N.F."/>
            <person name="Baker D."/>
            <person name="Gharbi K."/>
            <person name="Hall N."/>
            <person name="Watson M."/>
            <person name="Adriaenssens E.M."/>
            <person name="Foster-Nyarko E."/>
            <person name="Jarju S."/>
            <person name="Secka A."/>
            <person name="Antonio M."/>
            <person name="Oren A."/>
            <person name="Chaudhuri R.R."/>
            <person name="La Ragione R."/>
            <person name="Hildebrand F."/>
            <person name="Pallen M.J."/>
        </authorList>
    </citation>
    <scope>NUCLEOTIDE SEQUENCE</scope>
    <source>
        <strain evidence="6">5134</strain>
    </source>
</reference>
<dbReference type="SUPFAM" id="SSF54862">
    <property type="entry name" value="4Fe-4S ferredoxins"/>
    <property type="match status" value="1"/>
</dbReference>